<sequence length="1006" mass="111629">MPASKTVKLNTGAEMPTLGLGTWKSQPGAVEKAVAHALKNGYRHIDTATAYANEKEVGLGIKESGVPREEIFLTTKLNNSDQRDVEGALKRSLEALDTPYLDLWLMHWPCPMTKDGKADKEYDWLDTWKEMERVYKANPDKVKAIGVSNFSVPYLRRLLEHATVVPAVNQIELHPACMQEDIVEECKKHGIALTAYSPLGSDASPLLTNPIVEKIAKKYNVSPANILISLQANRPQVTVIPKSVTPSRIDQNAKIVDLTEEDVKELASIEKENHLRVCKPYWTGWGNIGFPDLDTRVDPGTVPEEQEEEPEPDATESIAGDDSFDDQDGRPARALYGFQGKAEFRELTNVEAGDELEVMREDVGEGWSLARLARTAEEREDSAQGNEIGLIPRSYYIFTAEFAQTEGLLVSSTHSRFRSRREASSDSITPRGSPTRTPEALPIVPQTTGEWFPSFRRSLLGGKSLNRFSSFVTSGAEEFVLQGNPEGAPSEPPPPARHSRLLSEDDSKRESVLGNIAEAERHFVEAGPSWKAKVPPFRVLVHSPSKRTSTLSGAYTMYTVTTTFEALSHARSASDPDDDYTEPPFPDADHSPAAILSLCCAAHGADAAPPRNDFVEARRGDLERYINRVARHSVARYAEVLTFFLGCESDADWKRQLPYYLSLPPKGPSFYANVYHPAFNVDAEEASEAVDRFVNHTRAVGKGVQSLRNIFGQVREARVEMSKAERLLSYSILSLITAKPLASAPTTGINEDDEEQGNSTTHGHVNEDGAWCWRENCESCLKLTKAMQKTSETLQIVADLYDDHARRTQLATHEAFKGVAHPSTLYAPVVDTHKSTLSRYNDSIRDGAEDEDMAARCETVLNITMAEMDTYHTQKVEDFQELAKEHLDGEIEFYEQVRSLSATPRSDSGRLTPEGRTQVLARLRTARRAFDTPQYDELAQSPRQPSIYERDLEHPRLNPPPLAQPCPHVFDSAPMRPVSVAIQEGVGMLLGGVASPARGSVFGKFW</sequence>
<dbReference type="InterPro" id="IPR036871">
    <property type="entry name" value="PX_dom_sf"/>
</dbReference>
<accession>A0AAD7TSM1</accession>
<keyword evidence="2 5" id="KW-0728">SH3 domain</keyword>
<evidence type="ECO:0000313" key="8">
    <source>
        <dbReference type="EMBL" id="KAJ8481194.1"/>
    </source>
</evidence>
<dbReference type="PROSITE" id="PS00798">
    <property type="entry name" value="ALDOKETO_REDUCTASE_1"/>
    <property type="match status" value="1"/>
</dbReference>
<protein>
    <recommendedName>
        <fullName evidence="7">SH3 domain-containing protein</fullName>
    </recommendedName>
</protein>
<feature type="domain" description="SH3" evidence="7">
    <location>
        <begin position="327"/>
        <end position="401"/>
    </location>
</feature>
<organism evidence="8 9">
    <name type="scientific">Trametes cubensis</name>
    <dbReference type="NCBI Taxonomy" id="1111947"/>
    <lineage>
        <taxon>Eukaryota</taxon>
        <taxon>Fungi</taxon>
        <taxon>Dikarya</taxon>
        <taxon>Basidiomycota</taxon>
        <taxon>Agaricomycotina</taxon>
        <taxon>Agaricomycetes</taxon>
        <taxon>Polyporales</taxon>
        <taxon>Polyporaceae</taxon>
        <taxon>Trametes</taxon>
    </lineage>
</organism>
<dbReference type="PANTHER" id="PTHR43827:SF3">
    <property type="entry name" value="NADP-DEPENDENT OXIDOREDUCTASE DOMAIN-CONTAINING PROTEIN"/>
    <property type="match status" value="1"/>
</dbReference>
<dbReference type="InterPro" id="IPR023210">
    <property type="entry name" value="NADP_OxRdtase_dom"/>
</dbReference>
<dbReference type="InterPro" id="IPR001683">
    <property type="entry name" value="PX_dom"/>
</dbReference>
<comment type="similarity">
    <text evidence="1">Belongs to the aldo/keto reductase family.</text>
</comment>
<dbReference type="PROSITE" id="PS00063">
    <property type="entry name" value="ALDOKETO_REDUCTASE_3"/>
    <property type="match status" value="1"/>
</dbReference>
<dbReference type="AlphaFoldDB" id="A0AAD7TSM1"/>
<feature type="region of interest" description="Disordered" evidence="6">
    <location>
        <begin position="294"/>
        <end position="330"/>
    </location>
</feature>
<dbReference type="InterPro" id="IPR020471">
    <property type="entry name" value="AKR"/>
</dbReference>
<feature type="compositionally biased region" description="Acidic residues" evidence="6">
    <location>
        <begin position="304"/>
        <end position="314"/>
    </location>
</feature>
<dbReference type="PRINTS" id="PR00069">
    <property type="entry name" value="ALDKETRDTASE"/>
</dbReference>
<evidence type="ECO:0000313" key="9">
    <source>
        <dbReference type="Proteomes" id="UP001215151"/>
    </source>
</evidence>
<dbReference type="CDD" id="cd19071">
    <property type="entry name" value="AKR_AKR1-5-like"/>
    <property type="match status" value="1"/>
</dbReference>
<dbReference type="InterPro" id="IPR019497">
    <property type="entry name" value="Sorting_nexin_WASP-bd-dom"/>
</dbReference>
<dbReference type="InterPro" id="IPR001452">
    <property type="entry name" value="SH3_domain"/>
</dbReference>
<comment type="caution">
    <text evidence="8">The sequence shown here is derived from an EMBL/GenBank/DDBJ whole genome shotgun (WGS) entry which is preliminary data.</text>
</comment>
<reference evidence="8" key="1">
    <citation type="submission" date="2022-11" db="EMBL/GenBank/DDBJ databases">
        <title>Genome Sequence of Cubamyces cubensis.</title>
        <authorList>
            <person name="Buettner E."/>
        </authorList>
    </citation>
    <scope>NUCLEOTIDE SEQUENCE</scope>
    <source>
        <strain evidence="8">MPL-01</strain>
    </source>
</reference>
<dbReference type="PROSITE" id="PS50002">
    <property type="entry name" value="SH3"/>
    <property type="match status" value="1"/>
</dbReference>
<feature type="region of interest" description="Disordered" evidence="6">
    <location>
        <begin position="413"/>
        <end position="441"/>
    </location>
</feature>
<dbReference type="SUPFAM" id="SSF51430">
    <property type="entry name" value="NAD(P)-linked oxidoreductase"/>
    <property type="match status" value="1"/>
</dbReference>
<dbReference type="SUPFAM" id="SSF64268">
    <property type="entry name" value="PX domain"/>
    <property type="match status" value="1"/>
</dbReference>
<dbReference type="Pfam" id="PF10456">
    <property type="entry name" value="BAR_3_WASP_bdg"/>
    <property type="match status" value="1"/>
</dbReference>
<dbReference type="EMBL" id="JAPEVG010000143">
    <property type="protein sequence ID" value="KAJ8481194.1"/>
    <property type="molecule type" value="Genomic_DNA"/>
</dbReference>
<dbReference type="FunFam" id="3.20.20.100:FF:000002">
    <property type="entry name" value="2,5-diketo-D-gluconic acid reductase A"/>
    <property type="match status" value="1"/>
</dbReference>
<feature type="region of interest" description="Disordered" evidence="6">
    <location>
        <begin position="481"/>
        <end position="508"/>
    </location>
</feature>
<dbReference type="Gene3D" id="1.20.1270.60">
    <property type="entry name" value="Arfaptin homology (AH) domain/BAR domain"/>
    <property type="match status" value="1"/>
</dbReference>
<name>A0AAD7TSM1_9APHY</name>
<dbReference type="Proteomes" id="UP001215151">
    <property type="component" value="Unassembled WGS sequence"/>
</dbReference>
<gene>
    <name evidence="8" type="ORF">ONZ51_g6172</name>
</gene>
<dbReference type="SUPFAM" id="SSF50044">
    <property type="entry name" value="SH3-domain"/>
    <property type="match status" value="1"/>
</dbReference>
<dbReference type="InterPro" id="IPR018170">
    <property type="entry name" value="Aldo/ket_reductase_CS"/>
</dbReference>
<evidence type="ECO:0000256" key="5">
    <source>
        <dbReference type="PROSITE-ProRule" id="PRU00192"/>
    </source>
</evidence>
<dbReference type="GO" id="GO:0016616">
    <property type="term" value="F:oxidoreductase activity, acting on the CH-OH group of donors, NAD or NADP as acceptor"/>
    <property type="evidence" value="ECO:0007669"/>
    <property type="project" value="UniProtKB-ARBA"/>
</dbReference>
<dbReference type="InterPro" id="IPR036812">
    <property type="entry name" value="NAD(P)_OxRdtase_dom_sf"/>
</dbReference>
<dbReference type="Gene3D" id="2.30.30.40">
    <property type="entry name" value="SH3 Domains"/>
    <property type="match status" value="1"/>
</dbReference>
<dbReference type="GO" id="GO:0035091">
    <property type="term" value="F:phosphatidylinositol binding"/>
    <property type="evidence" value="ECO:0007669"/>
    <property type="project" value="InterPro"/>
</dbReference>
<evidence type="ECO:0000256" key="1">
    <source>
        <dbReference type="ARBA" id="ARBA00007905"/>
    </source>
</evidence>
<evidence type="ECO:0000256" key="3">
    <source>
        <dbReference type="ARBA" id="ARBA00022857"/>
    </source>
</evidence>
<dbReference type="Pfam" id="PF00787">
    <property type="entry name" value="PX"/>
    <property type="match status" value="1"/>
</dbReference>
<feature type="region of interest" description="Disordered" evidence="6">
    <location>
        <begin position="743"/>
        <end position="765"/>
    </location>
</feature>
<dbReference type="InterPro" id="IPR027267">
    <property type="entry name" value="AH/BAR_dom_sf"/>
</dbReference>
<keyword evidence="4" id="KW-0560">Oxidoreductase</keyword>
<feature type="compositionally biased region" description="Polar residues" evidence="6">
    <location>
        <begin position="425"/>
        <end position="436"/>
    </location>
</feature>
<evidence type="ECO:0000256" key="4">
    <source>
        <dbReference type="ARBA" id="ARBA00023002"/>
    </source>
</evidence>
<dbReference type="Gene3D" id="3.30.1520.10">
    <property type="entry name" value="Phox-like domain"/>
    <property type="match status" value="1"/>
</dbReference>
<proteinExistence type="inferred from homology"/>
<evidence type="ECO:0000259" key="7">
    <source>
        <dbReference type="PROSITE" id="PS50002"/>
    </source>
</evidence>
<dbReference type="PANTHER" id="PTHR43827">
    <property type="entry name" value="2,5-DIKETO-D-GLUCONIC ACID REDUCTASE"/>
    <property type="match status" value="1"/>
</dbReference>
<dbReference type="Pfam" id="PF00248">
    <property type="entry name" value="Aldo_ket_red"/>
    <property type="match status" value="1"/>
</dbReference>
<keyword evidence="9" id="KW-1185">Reference proteome</keyword>
<evidence type="ECO:0000256" key="2">
    <source>
        <dbReference type="ARBA" id="ARBA00022443"/>
    </source>
</evidence>
<evidence type="ECO:0000256" key="6">
    <source>
        <dbReference type="SAM" id="MobiDB-lite"/>
    </source>
</evidence>
<dbReference type="InterPro" id="IPR036028">
    <property type="entry name" value="SH3-like_dom_sf"/>
</dbReference>
<dbReference type="Gene3D" id="3.20.20.100">
    <property type="entry name" value="NADP-dependent oxidoreductase domain"/>
    <property type="match status" value="1"/>
</dbReference>
<keyword evidence="3" id="KW-0521">NADP</keyword>